<dbReference type="Proteomes" id="UP001168575">
    <property type="component" value="Unassembled WGS sequence"/>
</dbReference>
<name>A0AA43RLB8_9ACTN</name>
<protein>
    <recommendedName>
        <fullName evidence="9">3beta-hydroxycholanate 3-dehydrogenase (NAD(+))</fullName>
        <ecNumber evidence="9">1.1.1.391</ecNumber>
    </recommendedName>
    <alternativeName>
        <fullName evidence="10">NAD-dependent bile acid 3beta-dehydrogenase</fullName>
    </alternativeName>
</protein>
<comment type="caution">
    <text evidence="11">The sequence shown here is derived from an EMBL/GenBank/DDBJ whole genome shotgun (WGS) entry which is preliminary data.</text>
</comment>
<comment type="similarity">
    <text evidence="1">Belongs to the short-chain dehydrogenases/reductases (SDR) family.</text>
</comment>
<dbReference type="Gene3D" id="3.40.50.720">
    <property type="entry name" value="NAD(P)-binding Rossmann-like Domain"/>
    <property type="match status" value="1"/>
</dbReference>
<proteinExistence type="inferred from homology"/>
<evidence type="ECO:0000313" key="12">
    <source>
        <dbReference type="Proteomes" id="UP001168575"/>
    </source>
</evidence>
<comment type="catalytic activity">
    <reaction evidence="5">
        <text>12alpha-hydroxy-3-oxo-5beta-cholan-24-oate + NADH + H(+) = isodeoxycholate + NAD(+)</text>
        <dbReference type="Rhea" id="RHEA:47492"/>
        <dbReference type="ChEBI" id="CHEBI:15378"/>
        <dbReference type="ChEBI" id="CHEBI:57540"/>
        <dbReference type="ChEBI" id="CHEBI:57945"/>
        <dbReference type="ChEBI" id="CHEBI:87733"/>
        <dbReference type="ChEBI" id="CHEBI:87734"/>
    </reaction>
    <physiologicalReaction direction="left-to-right" evidence="5">
        <dbReference type="Rhea" id="RHEA:47493"/>
    </physiologicalReaction>
</comment>
<gene>
    <name evidence="11" type="ORF">Q3982_08235</name>
</gene>
<evidence type="ECO:0000256" key="7">
    <source>
        <dbReference type="ARBA" id="ARBA00052497"/>
    </source>
</evidence>
<dbReference type="FunFam" id="3.40.50.720:FF:000084">
    <property type="entry name" value="Short-chain dehydrogenase reductase"/>
    <property type="match status" value="1"/>
</dbReference>
<reference evidence="11" key="1">
    <citation type="submission" date="2023-07" db="EMBL/GenBank/DDBJ databases">
        <title>Between Cages and Wild: Unraveling the Impact of Captivity on Animal Microbiomes and Antimicrobial Resistance.</title>
        <authorList>
            <person name="Schmartz G.P."/>
            <person name="Rehner J."/>
            <person name="Schuff M.J."/>
            <person name="Becker S.L."/>
            <person name="Kravczyk M."/>
            <person name="Gurevich A."/>
            <person name="Francke R."/>
            <person name="Mueller R."/>
            <person name="Keller V."/>
            <person name="Keller A."/>
        </authorList>
    </citation>
    <scope>NUCLEOTIDE SEQUENCE</scope>
    <source>
        <strain evidence="11">S12M_St_49</strain>
    </source>
</reference>
<comment type="catalytic activity">
    <reaction evidence="7">
        <text>7alpha,12alpha-dihydroxy-3-oxo-5beta-cholan-24-oate + NADH + H(+) = isocholate + NAD(+)</text>
        <dbReference type="Rhea" id="RHEA:47512"/>
        <dbReference type="ChEBI" id="CHEBI:15378"/>
        <dbReference type="ChEBI" id="CHEBI:57540"/>
        <dbReference type="ChEBI" id="CHEBI:57945"/>
        <dbReference type="ChEBI" id="CHEBI:87735"/>
        <dbReference type="ChEBI" id="CHEBI:87736"/>
    </reaction>
    <physiologicalReaction direction="left-to-right" evidence="7">
        <dbReference type="Rhea" id="RHEA:47513"/>
    </physiologicalReaction>
</comment>
<keyword evidence="12" id="KW-1185">Reference proteome</keyword>
<dbReference type="InterPro" id="IPR002347">
    <property type="entry name" value="SDR_fam"/>
</dbReference>
<evidence type="ECO:0000256" key="10">
    <source>
        <dbReference type="ARBA" id="ARBA00081284"/>
    </source>
</evidence>
<keyword evidence="4" id="KW-0753">Steroid metabolism</keyword>
<keyword evidence="2" id="KW-0560">Oxidoreductase</keyword>
<evidence type="ECO:0000313" key="11">
    <source>
        <dbReference type="EMBL" id="MDO4842645.1"/>
    </source>
</evidence>
<comment type="catalytic activity">
    <reaction evidence="6">
        <text>3-oxochenodeoxycholate + NADH + H(+) = isochenodeoxycholate + NAD(+)</text>
        <dbReference type="Rhea" id="RHEA:47516"/>
        <dbReference type="ChEBI" id="CHEBI:15378"/>
        <dbReference type="ChEBI" id="CHEBI:57540"/>
        <dbReference type="ChEBI" id="CHEBI:57945"/>
        <dbReference type="ChEBI" id="CHEBI:87730"/>
        <dbReference type="ChEBI" id="CHEBI:87731"/>
    </reaction>
    <physiologicalReaction direction="left-to-right" evidence="6">
        <dbReference type="Rhea" id="RHEA:47517"/>
    </physiologicalReaction>
</comment>
<evidence type="ECO:0000256" key="1">
    <source>
        <dbReference type="ARBA" id="ARBA00006484"/>
    </source>
</evidence>
<dbReference type="PRINTS" id="PR00081">
    <property type="entry name" value="GDHRDH"/>
</dbReference>
<dbReference type="GO" id="GO:0016616">
    <property type="term" value="F:oxidoreductase activity, acting on the CH-OH group of donors, NAD or NADP as acceptor"/>
    <property type="evidence" value="ECO:0007669"/>
    <property type="project" value="TreeGrafter"/>
</dbReference>
<sequence>MKDMMLIENMFSVKDRIVLVTGCGGVATANARCFAKNGATVVMASRRMEKVAEVQKLLADEGLTIDGIQMDISCHEDIIEKVAQVAAKYGRIDVLIHTAATCHVENTLTFREDEIRKTFETNLLGTIFLNQEVGKIMVGHGFGRIINYNSIDAFSVNANDAMAYAVSKSGVQQATRFFAVEMAPKGVTVNGIAPVWINTPMMAQRPKSYLDAAIAQVPMGRMSETDDYLGIALYLASEAGKYVTGQTLLVDGGWSCTRVFTYDKD</sequence>
<evidence type="ECO:0000256" key="4">
    <source>
        <dbReference type="ARBA" id="ARBA00023221"/>
    </source>
</evidence>
<dbReference type="PRINTS" id="PR00080">
    <property type="entry name" value="SDRFAMILY"/>
</dbReference>
<accession>A0AA43RLB8</accession>
<organism evidence="11 12">
    <name type="scientific">Phoenicibacter congonensis</name>
    <dbReference type="NCBI Taxonomy" id="1944646"/>
    <lineage>
        <taxon>Bacteria</taxon>
        <taxon>Bacillati</taxon>
        <taxon>Actinomycetota</taxon>
        <taxon>Coriobacteriia</taxon>
        <taxon>Eggerthellales</taxon>
        <taxon>Eggerthellaceae</taxon>
        <taxon>Phoenicibacter</taxon>
    </lineage>
</organism>
<dbReference type="EMBL" id="JAUMVS010000247">
    <property type="protein sequence ID" value="MDO4842645.1"/>
    <property type="molecule type" value="Genomic_DNA"/>
</dbReference>
<evidence type="ECO:0000256" key="8">
    <source>
        <dbReference type="ARBA" id="ARBA00052953"/>
    </source>
</evidence>
<evidence type="ECO:0000256" key="6">
    <source>
        <dbReference type="ARBA" id="ARBA00050953"/>
    </source>
</evidence>
<evidence type="ECO:0000256" key="9">
    <source>
        <dbReference type="ARBA" id="ARBA00067031"/>
    </source>
</evidence>
<comment type="catalytic activity">
    <reaction evidence="8">
        <text>3-oxo-5beta-cholan-24-oate + NADH + H(+) = isolithocholate + NAD(+)</text>
        <dbReference type="Rhea" id="RHEA:47508"/>
        <dbReference type="ChEBI" id="CHEBI:11867"/>
        <dbReference type="ChEBI" id="CHEBI:15378"/>
        <dbReference type="ChEBI" id="CHEBI:57540"/>
        <dbReference type="ChEBI" id="CHEBI:57945"/>
        <dbReference type="ChEBI" id="CHEBI:87728"/>
        <dbReference type="EC" id="1.1.1.391"/>
    </reaction>
    <physiologicalReaction direction="left-to-right" evidence="8">
        <dbReference type="Rhea" id="RHEA:47509"/>
    </physiologicalReaction>
</comment>
<dbReference type="Pfam" id="PF13561">
    <property type="entry name" value="adh_short_C2"/>
    <property type="match status" value="1"/>
</dbReference>
<dbReference type="GO" id="GO:0008202">
    <property type="term" value="P:steroid metabolic process"/>
    <property type="evidence" value="ECO:0007669"/>
    <property type="project" value="UniProtKB-KW"/>
</dbReference>
<dbReference type="PANTHER" id="PTHR42760">
    <property type="entry name" value="SHORT-CHAIN DEHYDROGENASES/REDUCTASES FAMILY MEMBER"/>
    <property type="match status" value="1"/>
</dbReference>
<dbReference type="SUPFAM" id="SSF51735">
    <property type="entry name" value="NAD(P)-binding Rossmann-fold domains"/>
    <property type="match status" value="1"/>
</dbReference>
<dbReference type="InterPro" id="IPR036291">
    <property type="entry name" value="NAD(P)-bd_dom_sf"/>
</dbReference>
<evidence type="ECO:0000256" key="5">
    <source>
        <dbReference type="ARBA" id="ARBA00050257"/>
    </source>
</evidence>
<evidence type="ECO:0000256" key="3">
    <source>
        <dbReference type="ARBA" id="ARBA00023098"/>
    </source>
</evidence>
<dbReference type="AlphaFoldDB" id="A0AA43RLB8"/>
<evidence type="ECO:0000256" key="2">
    <source>
        <dbReference type="ARBA" id="ARBA00023002"/>
    </source>
</evidence>
<keyword evidence="3" id="KW-0443">Lipid metabolism</keyword>
<dbReference type="EC" id="1.1.1.391" evidence="9"/>